<dbReference type="Proteomes" id="UP001634393">
    <property type="component" value="Unassembled WGS sequence"/>
</dbReference>
<keyword evidence="3" id="KW-1185">Reference proteome</keyword>
<sequence>MILKSKGYLSTDLSSDYAGGMWAYIGREKSPSSSVNVRAIEAIRYKVVDKIKNEILEEIEESKAFFQVYDGAVYMNQGKTFLVKHLDLSSRIAWCQEADVNYYTKTRDFTVIHVIGSHIAYPARINNDQFTHTTAQKHVCKVTTTWFGFRRIWRRSNQVLDTVELSLPDYTYESQTAVEASQYSFRGGLHAAGHAILNVVPLYIICNQSDIASECANPHDNHYVPERILLYDPHPGGTGISAKVQPLFLELLSSALELLSSCHCSGDAGCPNCVQNLACHEYNEVLHKDAAIMIIEV</sequence>
<dbReference type="Pfam" id="PF09369">
    <property type="entry name" value="MZB"/>
    <property type="match status" value="1"/>
</dbReference>
<comment type="caution">
    <text evidence="2">The sequence shown here is derived from an EMBL/GenBank/DDBJ whole genome shotgun (WGS) entry which is preliminary data.</text>
</comment>
<name>A0ABD3SJP5_9LAMI</name>
<organism evidence="2 3">
    <name type="scientific">Penstemon smallii</name>
    <dbReference type="NCBI Taxonomy" id="265156"/>
    <lineage>
        <taxon>Eukaryota</taxon>
        <taxon>Viridiplantae</taxon>
        <taxon>Streptophyta</taxon>
        <taxon>Embryophyta</taxon>
        <taxon>Tracheophyta</taxon>
        <taxon>Spermatophyta</taxon>
        <taxon>Magnoliopsida</taxon>
        <taxon>eudicotyledons</taxon>
        <taxon>Gunneridae</taxon>
        <taxon>Pentapetalae</taxon>
        <taxon>asterids</taxon>
        <taxon>lamiids</taxon>
        <taxon>Lamiales</taxon>
        <taxon>Plantaginaceae</taxon>
        <taxon>Cheloneae</taxon>
        <taxon>Penstemon</taxon>
    </lineage>
</organism>
<protein>
    <recommendedName>
        <fullName evidence="1">MrfA-like Zn-binding domain-containing protein</fullName>
    </recommendedName>
</protein>
<feature type="domain" description="MrfA-like Zn-binding" evidence="1">
    <location>
        <begin position="193"/>
        <end position="274"/>
    </location>
</feature>
<proteinExistence type="predicted"/>
<evidence type="ECO:0000313" key="2">
    <source>
        <dbReference type="EMBL" id="KAL3824712.1"/>
    </source>
</evidence>
<gene>
    <name evidence="2" type="ORF">ACJIZ3_020741</name>
</gene>
<dbReference type="PANTHER" id="PTHR47957">
    <property type="entry name" value="ATP-DEPENDENT HELICASE HRQ1"/>
    <property type="match status" value="1"/>
</dbReference>
<dbReference type="InterPro" id="IPR018973">
    <property type="entry name" value="MZB"/>
</dbReference>
<accession>A0ABD3SJP5</accession>
<dbReference type="AlphaFoldDB" id="A0ABD3SJP5"/>
<reference evidence="2 3" key="1">
    <citation type="submission" date="2024-12" db="EMBL/GenBank/DDBJ databases">
        <title>The unique morphological basis and parallel evolutionary history of personate flowers in Penstemon.</title>
        <authorList>
            <person name="Depatie T.H."/>
            <person name="Wessinger C.A."/>
        </authorList>
    </citation>
    <scope>NUCLEOTIDE SEQUENCE [LARGE SCALE GENOMIC DNA]</scope>
    <source>
        <strain evidence="2">WTNN_2</strain>
        <tissue evidence="2">Leaf</tissue>
    </source>
</reference>
<dbReference type="PANTHER" id="PTHR47957:SF3">
    <property type="entry name" value="ATP-DEPENDENT HELICASE HRQ1"/>
    <property type="match status" value="1"/>
</dbReference>
<evidence type="ECO:0000313" key="3">
    <source>
        <dbReference type="Proteomes" id="UP001634393"/>
    </source>
</evidence>
<dbReference type="EMBL" id="JBJXBP010000006">
    <property type="protein sequence ID" value="KAL3824712.1"/>
    <property type="molecule type" value="Genomic_DNA"/>
</dbReference>
<evidence type="ECO:0000259" key="1">
    <source>
        <dbReference type="Pfam" id="PF09369"/>
    </source>
</evidence>